<sequence length="268" mass="30485">MNRLDTGISLLNSRNSMRVQNPGRRRDVNHENSRGRGSVRSGDCNVTVEAKDDEDEVQIVSPSSVAQVSKEKNGKTIVDGIIRELIQDSGKVFKNLDRILDSKIHAQTLLLDNPTRQGKALYRARKRIAQNIANRSKKHISRRQHKIIGSFDVPFQYRKFKLFQPMHELWRVYALEIVNDSRGKMIEPSLLQLDLHGAYLAVVQAKIDNQVGVEGIMIRETTNTVTIVTKEDKIKVIPKRGSVFVFRLDDMRVAINGDQMPGSKMRVM</sequence>
<dbReference type="PANTHER" id="PTHR13348">
    <property type="entry name" value="RIBONUCLEASE P SUBUNIT P29"/>
    <property type="match status" value="1"/>
</dbReference>
<dbReference type="Proteomes" id="UP000825935">
    <property type="component" value="Chromosome 20"/>
</dbReference>
<dbReference type="InterPro" id="IPR036980">
    <property type="entry name" value="RNase_P/MRP_Rpp29_sf"/>
</dbReference>
<comment type="subcellular location">
    <subcellularLocation>
        <location evidence="1">Nucleus</location>
    </subcellularLocation>
</comment>
<dbReference type="SMART" id="SM00538">
    <property type="entry name" value="POP4"/>
    <property type="match status" value="1"/>
</dbReference>
<dbReference type="GO" id="GO:0006364">
    <property type="term" value="P:rRNA processing"/>
    <property type="evidence" value="ECO:0007669"/>
    <property type="project" value="TreeGrafter"/>
</dbReference>
<feature type="compositionally biased region" description="Polar residues" evidence="3">
    <location>
        <begin position="9"/>
        <end position="19"/>
    </location>
</feature>
<dbReference type="GO" id="GO:0005634">
    <property type="term" value="C:nucleus"/>
    <property type="evidence" value="ECO:0007669"/>
    <property type="project" value="UniProtKB-SubCell"/>
</dbReference>
<name>A0A8T2SF15_CERRI</name>
<comment type="caution">
    <text evidence="4">The sequence shown here is derived from an EMBL/GenBank/DDBJ whole genome shotgun (WGS) entry which is preliminary data.</text>
</comment>
<dbReference type="EMBL" id="CM035425">
    <property type="protein sequence ID" value="KAH7331726.1"/>
    <property type="molecule type" value="Genomic_DNA"/>
</dbReference>
<comment type="similarity">
    <text evidence="2">Belongs to the eukaryotic/archaeal RNase P protein component 1 family.</text>
</comment>
<dbReference type="Pfam" id="PF01868">
    <property type="entry name" value="RNase_P-MRP_p29"/>
    <property type="match status" value="1"/>
</dbReference>
<dbReference type="AlphaFoldDB" id="A0A8T2SF15"/>
<gene>
    <name evidence="4" type="ORF">KP509_20G048100</name>
</gene>
<dbReference type="InterPro" id="IPR002730">
    <property type="entry name" value="Rpp29/RNP1"/>
</dbReference>
<protein>
    <submittedName>
        <fullName evidence="4">Uncharacterized protein</fullName>
    </submittedName>
</protein>
<dbReference type="OrthoDB" id="124041at2759"/>
<dbReference type="SUPFAM" id="SSF101744">
    <property type="entry name" value="Rof/RNase P subunit-like"/>
    <property type="match status" value="1"/>
</dbReference>
<evidence type="ECO:0000256" key="2">
    <source>
        <dbReference type="ARBA" id="ARBA00006181"/>
    </source>
</evidence>
<dbReference type="InterPro" id="IPR023534">
    <property type="entry name" value="Rof/RNase_P-like"/>
</dbReference>
<organism evidence="4 5">
    <name type="scientific">Ceratopteris richardii</name>
    <name type="common">Triangle waterfern</name>
    <dbReference type="NCBI Taxonomy" id="49495"/>
    <lineage>
        <taxon>Eukaryota</taxon>
        <taxon>Viridiplantae</taxon>
        <taxon>Streptophyta</taxon>
        <taxon>Embryophyta</taxon>
        <taxon>Tracheophyta</taxon>
        <taxon>Polypodiopsida</taxon>
        <taxon>Polypodiidae</taxon>
        <taxon>Polypodiales</taxon>
        <taxon>Pteridineae</taxon>
        <taxon>Pteridaceae</taxon>
        <taxon>Parkerioideae</taxon>
        <taxon>Ceratopteris</taxon>
    </lineage>
</organism>
<dbReference type="GO" id="GO:0033204">
    <property type="term" value="F:ribonuclease P RNA binding"/>
    <property type="evidence" value="ECO:0007669"/>
    <property type="project" value="InterPro"/>
</dbReference>
<keyword evidence="5" id="KW-1185">Reference proteome</keyword>
<evidence type="ECO:0000256" key="3">
    <source>
        <dbReference type="SAM" id="MobiDB-lite"/>
    </source>
</evidence>
<dbReference type="PANTHER" id="PTHR13348:SF0">
    <property type="entry name" value="RIBONUCLEASE P PROTEIN SUBUNIT P29"/>
    <property type="match status" value="1"/>
</dbReference>
<proteinExistence type="inferred from homology"/>
<evidence type="ECO:0000313" key="4">
    <source>
        <dbReference type="EMBL" id="KAH7331726.1"/>
    </source>
</evidence>
<dbReference type="Gene3D" id="2.30.30.210">
    <property type="entry name" value="Ribonuclease P/MRP, subunit p29"/>
    <property type="match status" value="1"/>
</dbReference>
<dbReference type="GO" id="GO:0000172">
    <property type="term" value="C:ribonuclease MRP complex"/>
    <property type="evidence" value="ECO:0007669"/>
    <property type="project" value="InterPro"/>
</dbReference>
<dbReference type="InterPro" id="IPR016848">
    <property type="entry name" value="RNase_P/MRP_Rpp29-subunit"/>
</dbReference>
<evidence type="ECO:0000313" key="5">
    <source>
        <dbReference type="Proteomes" id="UP000825935"/>
    </source>
</evidence>
<feature type="region of interest" description="Disordered" evidence="3">
    <location>
        <begin position="1"/>
        <end position="41"/>
    </location>
</feature>
<accession>A0A8T2SF15</accession>
<evidence type="ECO:0000256" key="1">
    <source>
        <dbReference type="ARBA" id="ARBA00004123"/>
    </source>
</evidence>
<dbReference type="GO" id="GO:0030677">
    <property type="term" value="C:ribonuclease P complex"/>
    <property type="evidence" value="ECO:0007669"/>
    <property type="project" value="InterPro"/>
</dbReference>
<feature type="compositionally biased region" description="Basic and acidic residues" evidence="3">
    <location>
        <begin position="24"/>
        <end position="34"/>
    </location>
</feature>
<reference evidence="4" key="1">
    <citation type="submission" date="2021-08" db="EMBL/GenBank/DDBJ databases">
        <title>WGS assembly of Ceratopteris richardii.</title>
        <authorList>
            <person name="Marchant D.B."/>
            <person name="Chen G."/>
            <person name="Jenkins J."/>
            <person name="Shu S."/>
            <person name="Leebens-Mack J."/>
            <person name="Grimwood J."/>
            <person name="Schmutz J."/>
            <person name="Soltis P."/>
            <person name="Soltis D."/>
            <person name="Chen Z.-H."/>
        </authorList>
    </citation>
    <scope>NUCLEOTIDE SEQUENCE</scope>
    <source>
        <strain evidence="4">Whitten #5841</strain>
        <tissue evidence="4">Leaf</tissue>
    </source>
</reference>
<dbReference type="GO" id="GO:0001682">
    <property type="term" value="P:tRNA 5'-leader removal"/>
    <property type="evidence" value="ECO:0007669"/>
    <property type="project" value="InterPro"/>
</dbReference>